<evidence type="ECO:0000313" key="13">
    <source>
        <dbReference type="EMBL" id="KAK3928758.1"/>
    </source>
</evidence>
<protein>
    <recommendedName>
        <fullName evidence="12">Delta(3,5)-Delta(2,4)-dienoyl-CoA isomerase, mitochondrial</fullName>
    </recommendedName>
</protein>
<evidence type="ECO:0000256" key="3">
    <source>
        <dbReference type="ARBA" id="ARBA00005254"/>
    </source>
</evidence>
<dbReference type="GO" id="GO:0006631">
    <property type="term" value="P:fatty acid metabolic process"/>
    <property type="evidence" value="ECO:0007669"/>
    <property type="project" value="UniProtKB-KW"/>
</dbReference>
<comment type="caution">
    <text evidence="13">The sequence shown here is derived from an EMBL/GenBank/DDBJ whole genome shotgun (WGS) entry which is preliminary data.</text>
</comment>
<dbReference type="CDD" id="cd06558">
    <property type="entry name" value="crotonase-like"/>
    <property type="match status" value="1"/>
</dbReference>
<dbReference type="Proteomes" id="UP001219518">
    <property type="component" value="Unassembled WGS sequence"/>
</dbReference>
<reference evidence="13" key="2">
    <citation type="journal article" date="2023" name="BMC Genomics">
        <title>Pest status, molecular evolution, and epigenetic factors derived from the genome assembly of Frankliniella fusca, a thysanopteran phytovirus vector.</title>
        <authorList>
            <person name="Catto M.A."/>
            <person name="Labadie P.E."/>
            <person name="Jacobson A.L."/>
            <person name="Kennedy G.G."/>
            <person name="Srinivasan R."/>
            <person name="Hunt B.G."/>
        </authorList>
    </citation>
    <scope>NUCLEOTIDE SEQUENCE</scope>
    <source>
        <strain evidence="13">PL_HMW_Pooled</strain>
    </source>
</reference>
<reference evidence="13" key="1">
    <citation type="submission" date="2021-07" db="EMBL/GenBank/DDBJ databases">
        <authorList>
            <person name="Catto M.A."/>
            <person name="Jacobson A."/>
            <person name="Kennedy G."/>
            <person name="Labadie P."/>
            <person name="Hunt B.G."/>
            <person name="Srinivasan R."/>
        </authorList>
    </citation>
    <scope>NUCLEOTIDE SEQUENCE</scope>
    <source>
        <strain evidence="13">PL_HMW_Pooled</strain>
        <tissue evidence="13">Head</tissue>
    </source>
</reference>
<dbReference type="GO" id="GO:0005777">
    <property type="term" value="C:peroxisome"/>
    <property type="evidence" value="ECO:0007669"/>
    <property type="project" value="UniProtKB-SubCell"/>
</dbReference>
<comment type="catalytic activity">
    <reaction evidence="10">
        <text>(3E,5Z,8Z,11Z,14Z)-eicosapentaenoyl-CoA = (2E,4E,8Z,11Z,14Z)-eicosapentaenoyl-CoA</text>
        <dbReference type="Rhea" id="RHEA:45224"/>
        <dbReference type="ChEBI" id="CHEBI:85090"/>
        <dbReference type="ChEBI" id="CHEBI:85091"/>
    </reaction>
</comment>
<dbReference type="PANTHER" id="PTHR43149">
    <property type="entry name" value="ENOYL-COA HYDRATASE"/>
    <property type="match status" value="1"/>
</dbReference>
<dbReference type="InterPro" id="IPR014748">
    <property type="entry name" value="Enoyl-CoA_hydra_C"/>
</dbReference>
<evidence type="ECO:0000256" key="11">
    <source>
        <dbReference type="ARBA" id="ARBA00055786"/>
    </source>
</evidence>
<dbReference type="AlphaFoldDB" id="A0AAE1LQW8"/>
<gene>
    <name evidence="13" type="ORF">KUF71_016981</name>
</gene>
<dbReference type="Gene3D" id="1.10.12.10">
    <property type="entry name" value="Lyase 2-enoyl-coa Hydratase, Chain A, domain 2"/>
    <property type="match status" value="1"/>
</dbReference>
<comment type="pathway">
    <text evidence="2">Lipid metabolism; fatty acid beta-oxidation.</text>
</comment>
<dbReference type="FunFam" id="1.10.12.10:FF:000004">
    <property type="entry name" value="Delta3,5-delta2,4-dienoyl-CoA isomerase"/>
    <property type="match status" value="1"/>
</dbReference>
<dbReference type="GO" id="GO:0005739">
    <property type="term" value="C:mitochondrion"/>
    <property type="evidence" value="ECO:0007669"/>
    <property type="project" value="TreeGrafter"/>
</dbReference>
<dbReference type="InterPro" id="IPR045002">
    <property type="entry name" value="Ech1-like"/>
</dbReference>
<dbReference type="EMBL" id="JAHWGI010001354">
    <property type="protein sequence ID" value="KAK3928758.1"/>
    <property type="molecule type" value="Genomic_DNA"/>
</dbReference>
<keyword evidence="6" id="KW-0443">Lipid metabolism</keyword>
<evidence type="ECO:0000256" key="7">
    <source>
        <dbReference type="ARBA" id="ARBA00023140"/>
    </source>
</evidence>
<dbReference type="Pfam" id="PF00378">
    <property type="entry name" value="ECH_1"/>
    <property type="match status" value="1"/>
</dbReference>
<comment type="subcellular location">
    <subcellularLocation>
        <location evidence="1">Peroxisome</location>
    </subcellularLocation>
</comment>
<evidence type="ECO:0000256" key="12">
    <source>
        <dbReference type="ARBA" id="ARBA00071021"/>
    </source>
</evidence>
<evidence type="ECO:0000256" key="10">
    <source>
        <dbReference type="ARBA" id="ARBA00052809"/>
    </source>
</evidence>
<keyword evidence="14" id="KW-1185">Reference proteome</keyword>
<evidence type="ECO:0000256" key="2">
    <source>
        <dbReference type="ARBA" id="ARBA00005005"/>
    </source>
</evidence>
<dbReference type="GO" id="GO:0051750">
    <property type="term" value="F:delta(3,5)-delta(2,4)-dienoyl-CoA isomerase activity"/>
    <property type="evidence" value="ECO:0007669"/>
    <property type="project" value="TreeGrafter"/>
</dbReference>
<dbReference type="PANTHER" id="PTHR43149:SF1">
    <property type="entry name" value="DELTA(3,5)-DELTA(2,4)-DIENOYL-COA ISOMERASE, MITOCHONDRIAL"/>
    <property type="match status" value="1"/>
</dbReference>
<comment type="similarity">
    <text evidence="3">Belongs to the enoyl-CoA hydratase/isomerase family.</text>
</comment>
<keyword evidence="8 13" id="KW-0413">Isomerase</keyword>
<keyword evidence="7" id="KW-0576">Peroxisome</keyword>
<comment type="catalytic activity">
    <reaction evidence="9">
        <text>(3E,5Z)-octadienoyl-CoA = (2E,4E)-octadienoyl-CoA</text>
        <dbReference type="Rhea" id="RHEA:45244"/>
        <dbReference type="ChEBI" id="CHEBI:62243"/>
        <dbReference type="ChEBI" id="CHEBI:85108"/>
    </reaction>
</comment>
<evidence type="ECO:0000256" key="9">
    <source>
        <dbReference type="ARBA" id="ARBA00051408"/>
    </source>
</evidence>
<evidence type="ECO:0000256" key="1">
    <source>
        <dbReference type="ARBA" id="ARBA00004275"/>
    </source>
</evidence>
<dbReference type="InterPro" id="IPR029045">
    <property type="entry name" value="ClpP/crotonase-like_dom_sf"/>
</dbReference>
<evidence type="ECO:0000256" key="5">
    <source>
        <dbReference type="ARBA" id="ARBA00022990"/>
    </source>
</evidence>
<proteinExistence type="inferred from homology"/>
<comment type="function">
    <text evidence="11">Isomerization of 3-trans,5-cis-dienoyl-CoA to 2-trans,4-trans-dienoyl-CoA.</text>
</comment>
<keyword evidence="4" id="KW-0276">Fatty acid metabolism</keyword>
<evidence type="ECO:0000256" key="8">
    <source>
        <dbReference type="ARBA" id="ARBA00023235"/>
    </source>
</evidence>
<sequence>MSFLARNCSNSSMPQYETIAVSVHSPFVYNVELNRPDRLNALNKTMWREIGEAFQTLSDDKECRVIVLSASGKAFTAGLDLTDASLLAQSGDEDEDIARRCQRMYKIIKSYQGSFTALEKCSKPVLCAVHGPCVGAGVDMASAADIRLCSSDAWFQIKEVDIGLAADVGTLQRLPKAIGSLSLVNELAYTARKFLAAEAKECGFVNTVYPDKESLLKAAFEMATSIASKSPVAVQMTKRSIVFSRDHTVDESLEHIATWNQALLQSEDLMMSAMAAATKSPPPTFSKL</sequence>
<dbReference type="Gene3D" id="3.90.226.10">
    <property type="entry name" value="2-enoyl-CoA Hydratase, Chain A, domain 1"/>
    <property type="match status" value="1"/>
</dbReference>
<dbReference type="FunFam" id="3.90.226.10:FF:000024">
    <property type="entry name" value="Delta3,5-delta2,4-dienoyl-CoA isomerase"/>
    <property type="match status" value="1"/>
</dbReference>
<evidence type="ECO:0000256" key="6">
    <source>
        <dbReference type="ARBA" id="ARBA00023098"/>
    </source>
</evidence>
<evidence type="ECO:0000256" key="4">
    <source>
        <dbReference type="ARBA" id="ARBA00022832"/>
    </source>
</evidence>
<name>A0AAE1LQW8_9NEOP</name>
<organism evidence="13 14">
    <name type="scientific">Frankliniella fusca</name>
    <dbReference type="NCBI Taxonomy" id="407009"/>
    <lineage>
        <taxon>Eukaryota</taxon>
        <taxon>Metazoa</taxon>
        <taxon>Ecdysozoa</taxon>
        <taxon>Arthropoda</taxon>
        <taxon>Hexapoda</taxon>
        <taxon>Insecta</taxon>
        <taxon>Pterygota</taxon>
        <taxon>Neoptera</taxon>
        <taxon>Paraneoptera</taxon>
        <taxon>Thysanoptera</taxon>
        <taxon>Terebrantia</taxon>
        <taxon>Thripoidea</taxon>
        <taxon>Thripidae</taxon>
        <taxon>Frankliniella</taxon>
    </lineage>
</organism>
<dbReference type="SUPFAM" id="SSF52096">
    <property type="entry name" value="ClpP/crotonase"/>
    <property type="match status" value="1"/>
</dbReference>
<dbReference type="InterPro" id="IPR001753">
    <property type="entry name" value="Enoyl-CoA_hydra/iso"/>
</dbReference>
<keyword evidence="5" id="KW-0007">Acetylation</keyword>
<accession>A0AAE1LQW8</accession>
<evidence type="ECO:0000313" key="14">
    <source>
        <dbReference type="Proteomes" id="UP001219518"/>
    </source>
</evidence>